<accession>A0A9X2IDZ6</accession>
<dbReference type="Proteomes" id="UP001139721">
    <property type="component" value="Unassembled WGS sequence"/>
</dbReference>
<protein>
    <recommendedName>
        <fullName evidence="3">Dot/Icm T4SS effector</fullName>
    </recommendedName>
</protein>
<dbReference type="AlphaFoldDB" id="A0A9X2IDZ6"/>
<proteinExistence type="predicted"/>
<name>A0A9X2IDZ6_9GAMM</name>
<gene>
    <name evidence="1" type="ORF">LOX96_14430</name>
</gene>
<reference evidence="1" key="1">
    <citation type="submission" date="2021-11" db="EMBL/GenBank/DDBJ databases">
        <title>Legionella maioricencis sp. nov., a new species isolated from hot water samples in Mallorca.</title>
        <authorList>
            <person name="Crespi S."/>
            <person name="Drasar V."/>
            <person name="Salva-Serra F."/>
            <person name="Jaen-Luchoro D."/>
            <person name="Pineiro-Iglesias B."/>
            <person name="Aliaga F."/>
            <person name="Fernandez-Juarez V."/>
            <person name="Coll G."/>
            <person name="Moore E.R.B."/>
            <person name="Bennasar-Figueras A."/>
        </authorList>
    </citation>
    <scope>NUCLEOTIDE SEQUENCE</scope>
    <source>
        <strain evidence="1">HCPI-6</strain>
    </source>
</reference>
<evidence type="ECO:0000313" key="1">
    <source>
        <dbReference type="EMBL" id="MCL9685298.1"/>
    </source>
</evidence>
<organism evidence="1 2">
    <name type="scientific">Legionella maioricensis</name>
    <dbReference type="NCBI Taxonomy" id="2896528"/>
    <lineage>
        <taxon>Bacteria</taxon>
        <taxon>Pseudomonadati</taxon>
        <taxon>Pseudomonadota</taxon>
        <taxon>Gammaproteobacteria</taxon>
        <taxon>Legionellales</taxon>
        <taxon>Legionellaceae</taxon>
        <taxon>Legionella</taxon>
    </lineage>
</organism>
<evidence type="ECO:0008006" key="3">
    <source>
        <dbReference type="Google" id="ProtNLM"/>
    </source>
</evidence>
<evidence type="ECO:0000313" key="2">
    <source>
        <dbReference type="Proteomes" id="UP001139721"/>
    </source>
</evidence>
<dbReference type="RefSeq" id="WP_250423421.1">
    <property type="nucleotide sequence ID" value="NZ_JAJKBJ010000022.1"/>
</dbReference>
<dbReference type="EMBL" id="JAJKBJ010000022">
    <property type="protein sequence ID" value="MCL9685298.1"/>
    <property type="molecule type" value="Genomic_DNA"/>
</dbReference>
<keyword evidence="2" id="KW-1185">Reference proteome</keyword>
<sequence>MFGKFNHSSNPSSSEWLEQALNNPRWGIPIVKLAIAEKKESRNSRGLEFNCFVLNNPVNALENNEFLNFLNELQNNIETFTDTTRFQVALFSEDKHHWTAFDFLIAGKKLHVFCLDAANDSSADLALDEITSRFTDCNAYRLEPDRDPKETNSKYLRLIQTDRESCSRMTIEHIFLLSKRNFLFDEKLKEFRMVNGVKLVSPDTLFRQAPELYRVTQVRSIFDSLVIASPKEAKKIVSKKGLNILHYTELHGSGDEGETKTSKNETIDYKKSKVREQVERFVVKYGVERIEEIVTGSEQQWGDFFKMPHSKKVEFLLGSIRDKSFTEITNNVLIKNINDRYEHMKYIETKVIKSTGFFKGLDQYFVMKNIKKDIKKLEGAMEVINKLSPDSSPEEVLSSLKKLKLPSPVLKELKTARQVYSQIDLMASGEEEQQNTFQIP</sequence>
<comment type="caution">
    <text evidence="1">The sequence shown here is derived from an EMBL/GenBank/DDBJ whole genome shotgun (WGS) entry which is preliminary data.</text>
</comment>